<proteinExistence type="predicted"/>
<dbReference type="SUPFAM" id="SSF53901">
    <property type="entry name" value="Thiolase-like"/>
    <property type="match status" value="1"/>
</dbReference>
<dbReference type="EMBL" id="CP046268">
    <property type="protein sequence ID" value="QMV14432.1"/>
    <property type="molecule type" value="Genomic_DNA"/>
</dbReference>
<gene>
    <name evidence="2" type="ORF">Vspart_01687</name>
</gene>
<evidence type="ECO:0000259" key="1">
    <source>
        <dbReference type="Pfam" id="PF00109"/>
    </source>
</evidence>
<reference evidence="2 3" key="1">
    <citation type="journal article" date="2020" name="J. Nat. Prod.">
        <title>Genomics-Metabolomics Profiling Disclosed Marine Vibrio spartinae 3.6 as a Producer of a New Branched Side Chain Prodigiosin.</title>
        <authorList>
            <person name="Vitale G.A."/>
            <person name="Sciarretta M."/>
            <person name="Palma Esposito F."/>
            <person name="January G.G."/>
            <person name="Giaccio M."/>
            <person name="Bunk B."/>
            <person name="Sproer C."/>
            <person name="Bajerski F."/>
            <person name="Power D."/>
            <person name="Festa C."/>
            <person name="Monti M.C."/>
            <person name="D'Auria M.V."/>
            <person name="de Pascale D."/>
        </authorList>
    </citation>
    <scope>NUCLEOTIDE SEQUENCE [LARGE SCALE GENOMIC DNA]</scope>
    <source>
        <strain evidence="2 3">3.6</strain>
    </source>
</reference>
<accession>A0ABX6QZH9</accession>
<evidence type="ECO:0000313" key="3">
    <source>
        <dbReference type="Proteomes" id="UP000515264"/>
    </source>
</evidence>
<keyword evidence="3" id="KW-1185">Reference proteome</keyword>
<protein>
    <submittedName>
        <fullName evidence="2">Beta-ketoacyl synthase PigJA</fullName>
    </submittedName>
</protein>
<sequence length="414" mass="46048">MSSDQSNNRLAIVSIGCVFPGQHHLHHLSEPQAWQQLVQQHYGSPWQHLETELDAKAPLSIGQVNDEDFDFRKFAIPPLFRKAVSKETRLALLAADDVFKQISLPESLRDHCDQFCAVHLGSDAAYRNAAKVQALRLLGDQLTEQGNTPQETEQQIDAYKQQLAQSLGASSHDRIGEMASSIPARIAHFAQTRGKCQTIDGADLGGLRLLQLAQDSFRYQDSQVALLTSIQCFHYAEQANLLLEQGVCANQTWLEGAISLLVCPVNVAQENQWPVLAELGDIDTLPSTEITPDHRDYFAGANQVFCQLLEMLREQKQHCSGHSFTGPGWRIGPTPMNKAVLHPQAPIRLLDYCPLTALGHDKLPFWQTLAQGDDTIQPLSAGQLHQVALFRPNPKNSVPIFVKRCAFPATRFRT</sequence>
<name>A0ABX6QZH9_9VIBR</name>
<evidence type="ECO:0000313" key="2">
    <source>
        <dbReference type="EMBL" id="QMV14432.1"/>
    </source>
</evidence>
<organism evidence="2 3">
    <name type="scientific">Vibrio spartinae</name>
    <dbReference type="NCBI Taxonomy" id="1918945"/>
    <lineage>
        <taxon>Bacteria</taxon>
        <taxon>Pseudomonadati</taxon>
        <taxon>Pseudomonadota</taxon>
        <taxon>Gammaproteobacteria</taxon>
        <taxon>Vibrionales</taxon>
        <taxon>Vibrionaceae</taxon>
        <taxon>Vibrio</taxon>
    </lineage>
</organism>
<dbReference type="RefSeq" id="WP_228449012.1">
    <property type="nucleotide sequence ID" value="NZ_CP046268.1"/>
</dbReference>
<dbReference type="Proteomes" id="UP000515264">
    <property type="component" value="Chromosome 1"/>
</dbReference>
<dbReference type="InterPro" id="IPR016039">
    <property type="entry name" value="Thiolase-like"/>
</dbReference>
<dbReference type="InterPro" id="IPR014030">
    <property type="entry name" value="Ketoacyl_synth_N"/>
</dbReference>
<feature type="domain" description="Beta-ketoacyl synthase-like N-terminal" evidence="1">
    <location>
        <begin position="8"/>
        <end position="227"/>
    </location>
</feature>
<dbReference type="Pfam" id="PF00109">
    <property type="entry name" value="ketoacyl-synt"/>
    <property type="match status" value="1"/>
</dbReference>
<dbReference type="Gene3D" id="3.40.47.10">
    <property type="match status" value="1"/>
</dbReference>